<evidence type="ECO:0000256" key="2">
    <source>
        <dbReference type="SAM" id="SignalP"/>
    </source>
</evidence>
<dbReference type="Proteomes" id="UP000298493">
    <property type="component" value="Unassembled WGS sequence"/>
</dbReference>
<feature type="region of interest" description="Disordered" evidence="1">
    <location>
        <begin position="217"/>
        <end position="268"/>
    </location>
</feature>
<feature type="chain" id="PRO_5021371854" evidence="2">
    <location>
        <begin position="20"/>
        <end position="298"/>
    </location>
</feature>
<proteinExistence type="predicted"/>
<reference evidence="3 4" key="1">
    <citation type="submission" date="2019-04" db="EMBL/GenBank/DDBJ databases">
        <title>High contiguity whole genome sequence and gene annotation resource for two Venturia nashicola isolates.</title>
        <authorList>
            <person name="Prokchorchik M."/>
            <person name="Won K."/>
            <person name="Lee Y."/>
            <person name="Choi E.D."/>
            <person name="Segonzac C."/>
            <person name="Sohn K.H."/>
        </authorList>
    </citation>
    <scope>NUCLEOTIDE SEQUENCE [LARGE SCALE GENOMIC DNA]</scope>
    <source>
        <strain evidence="3 4">PRI2</strain>
    </source>
</reference>
<feature type="signal peptide" evidence="2">
    <location>
        <begin position="1"/>
        <end position="19"/>
    </location>
</feature>
<evidence type="ECO:0000313" key="4">
    <source>
        <dbReference type="Proteomes" id="UP000298493"/>
    </source>
</evidence>
<protein>
    <submittedName>
        <fullName evidence="3">Uncharacterized protein</fullName>
    </submittedName>
</protein>
<evidence type="ECO:0000256" key="1">
    <source>
        <dbReference type="SAM" id="MobiDB-lite"/>
    </source>
</evidence>
<sequence length="298" mass="31877">MKISSIISLILPLVGVSLATGDFTFLSAMDFNICGKLGNINYGWGIVRMYTLAAVCLNDHTMAINCGYIVPNVPTLRPGFYHCGGEHLCLNVGGEDDLADAGCVFLGKPAGVKGDGDTDNYACSAGINVGAKPIWVTSAIYADNEKYQSGVDYCTVIKTSDKTHLTKGCEKKSKILKLAAHTAYQACIHTISALATANVAFHWHLGSTGKYPARRLHGRSLDGGQHSPGDGQHFSEDGQHFSEDGQHFSEDGQHFSEDGQHLSEDGQLLSEDGQPLSELFTIDHSAATSDAVKIVVKD</sequence>
<keyword evidence="4" id="KW-1185">Reference proteome</keyword>
<dbReference type="EMBL" id="SNSC02000002">
    <property type="protein sequence ID" value="TID26400.1"/>
    <property type="molecule type" value="Genomic_DNA"/>
</dbReference>
<name>A0A4Z1PC84_9PEZI</name>
<evidence type="ECO:0000313" key="3">
    <source>
        <dbReference type="EMBL" id="TID26400.1"/>
    </source>
</evidence>
<feature type="compositionally biased region" description="Basic and acidic residues" evidence="1">
    <location>
        <begin position="233"/>
        <end position="264"/>
    </location>
</feature>
<accession>A0A4Z1PC84</accession>
<dbReference type="OrthoDB" id="6344460at2759"/>
<dbReference type="AlphaFoldDB" id="A0A4Z1PC84"/>
<keyword evidence="2" id="KW-0732">Signal</keyword>
<gene>
    <name evidence="3" type="ORF">E6O75_ATG00893</name>
</gene>
<organism evidence="3 4">
    <name type="scientific">Venturia nashicola</name>
    <dbReference type="NCBI Taxonomy" id="86259"/>
    <lineage>
        <taxon>Eukaryota</taxon>
        <taxon>Fungi</taxon>
        <taxon>Dikarya</taxon>
        <taxon>Ascomycota</taxon>
        <taxon>Pezizomycotina</taxon>
        <taxon>Dothideomycetes</taxon>
        <taxon>Pleosporomycetidae</taxon>
        <taxon>Venturiales</taxon>
        <taxon>Venturiaceae</taxon>
        <taxon>Venturia</taxon>
    </lineage>
</organism>
<comment type="caution">
    <text evidence="3">The sequence shown here is derived from an EMBL/GenBank/DDBJ whole genome shotgun (WGS) entry which is preliminary data.</text>
</comment>